<dbReference type="KEGG" id="adu:110274369"/>
<evidence type="ECO:0000256" key="1">
    <source>
        <dbReference type="SAM" id="MobiDB-lite"/>
    </source>
</evidence>
<reference evidence="2" key="1">
    <citation type="journal article" date="2016" name="Nat. Genet.">
        <title>The genome sequences of Arachis duranensis and Arachis ipaensis, the diploid ancestors of cultivated peanut.</title>
        <authorList>
            <person name="Bertioli D.J."/>
            <person name="Cannon S.B."/>
            <person name="Froenicke L."/>
            <person name="Huang G."/>
            <person name="Farmer A.D."/>
            <person name="Cannon E.K."/>
            <person name="Liu X."/>
            <person name="Gao D."/>
            <person name="Clevenger J."/>
            <person name="Dash S."/>
            <person name="Ren L."/>
            <person name="Moretzsohn M.C."/>
            <person name="Shirasawa K."/>
            <person name="Huang W."/>
            <person name="Vidigal B."/>
            <person name="Abernathy B."/>
            <person name="Chu Y."/>
            <person name="Niederhuth C.E."/>
            <person name="Umale P."/>
            <person name="Araujo A.C."/>
            <person name="Kozik A."/>
            <person name="Kim K.D."/>
            <person name="Burow M.D."/>
            <person name="Varshney R.K."/>
            <person name="Wang X."/>
            <person name="Zhang X."/>
            <person name="Barkley N."/>
            <person name="Guimaraes P.M."/>
            <person name="Isobe S."/>
            <person name="Guo B."/>
            <person name="Liao B."/>
            <person name="Stalker H.T."/>
            <person name="Schmitz R.J."/>
            <person name="Scheffler B.E."/>
            <person name="Leal-Bertioli S.C."/>
            <person name="Xun X."/>
            <person name="Jackson S.A."/>
            <person name="Michelmore R."/>
            <person name="Ozias-Akins P."/>
        </authorList>
    </citation>
    <scope>NUCLEOTIDE SEQUENCE [LARGE SCALE GENOMIC DNA]</scope>
    <source>
        <strain evidence="2">cv. V14167</strain>
    </source>
</reference>
<feature type="region of interest" description="Disordered" evidence="1">
    <location>
        <begin position="32"/>
        <end position="62"/>
    </location>
</feature>
<proteinExistence type="predicted"/>
<protein>
    <submittedName>
        <fullName evidence="3">Uncharacterized protein LOC110274369</fullName>
    </submittedName>
</protein>
<organism evidence="2 3">
    <name type="scientific">Arachis duranensis</name>
    <name type="common">Wild peanut</name>
    <dbReference type="NCBI Taxonomy" id="130453"/>
    <lineage>
        <taxon>Eukaryota</taxon>
        <taxon>Viridiplantae</taxon>
        <taxon>Streptophyta</taxon>
        <taxon>Embryophyta</taxon>
        <taxon>Tracheophyta</taxon>
        <taxon>Spermatophyta</taxon>
        <taxon>Magnoliopsida</taxon>
        <taxon>eudicotyledons</taxon>
        <taxon>Gunneridae</taxon>
        <taxon>Pentapetalae</taxon>
        <taxon>rosids</taxon>
        <taxon>fabids</taxon>
        <taxon>Fabales</taxon>
        <taxon>Fabaceae</taxon>
        <taxon>Papilionoideae</taxon>
        <taxon>50 kb inversion clade</taxon>
        <taxon>dalbergioids sensu lato</taxon>
        <taxon>Dalbergieae</taxon>
        <taxon>Pterocarpus clade</taxon>
        <taxon>Arachis</taxon>
    </lineage>
</organism>
<name>A0A9C6T8F6_ARADU</name>
<evidence type="ECO:0000313" key="2">
    <source>
        <dbReference type="Proteomes" id="UP000515211"/>
    </source>
</evidence>
<gene>
    <name evidence="3" type="primary">LOC110274369</name>
</gene>
<keyword evidence="2" id="KW-1185">Reference proteome</keyword>
<dbReference type="RefSeq" id="XP_052109311.1">
    <property type="nucleotide sequence ID" value="XM_052253351.1"/>
</dbReference>
<accession>A0A9C6T8F6</accession>
<evidence type="ECO:0000313" key="3">
    <source>
        <dbReference type="RefSeq" id="XP_052109311.1"/>
    </source>
</evidence>
<sequence>MHLEQKLNCKWLLIIYQLRVRVLNLKKRWKLSPGTFGSSISTPSKRKSKKKLEAITTSQASSSSSKAHIQTTIIHASSAMNFKSILGVAVACLESTFNSACSEVM</sequence>
<reference evidence="3" key="2">
    <citation type="submission" date="2025-08" db="UniProtKB">
        <authorList>
            <consortium name="RefSeq"/>
        </authorList>
    </citation>
    <scope>IDENTIFICATION</scope>
    <source>
        <tissue evidence="3">Whole plant</tissue>
    </source>
</reference>
<dbReference type="Proteomes" id="UP000515211">
    <property type="component" value="Chromosome 8"/>
</dbReference>
<dbReference type="GeneID" id="110274369"/>
<dbReference type="AlphaFoldDB" id="A0A9C6T8F6"/>